<sequence>MQLGVEHYSCLDNLLGRTSHLHEAFALVKSLQFKPSTSLLESLLGACCIH</sequence>
<reference evidence="1 3" key="1">
    <citation type="journal article" date="2020" name="Mol. Biol. Evol.">
        <title>Distinct Expression and Methylation Patterns for Genes with Different Fates following a Single Whole-Genome Duplication in Flowering Plants.</title>
        <authorList>
            <person name="Shi T."/>
            <person name="Rahmani R.S."/>
            <person name="Gugger P.F."/>
            <person name="Wang M."/>
            <person name="Li H."/>
            <person name="Zhang Y."/>
            <person name="Li Z."/>
            <person name="Wang Q."/>
            <person name="Van de Peer Y."/>
            <person name="Marchal K."/>
            <person name="Chen J."/>
        </authorList>
    </citation>
    <scope>NUCLEOTIDE SEQUENCE [LARGE SCALE GENOMIC DNA]</scope>
    <source>
        <tissue evidence="1">Leaf</tissue>
    </source>
</reference>
<evidence type="ECO:0000313" key="3">
    <source>
        <dbReference type="Proteomes" id="UP000607653"/>
    </source>
</evidence>
<evidence type="ECO:0000313" key="1">
    <source>
        <dbReference type="EMBL" id="DAD29740.1"/>
    </source>
</evidence>
<dbReference type="Proteomes" id="UP000607653">
    <property type="component" value="Unassembled WGS sequence"/>
</dbReference>
<name>A0A822YAZ1_NELNU</name>
<organism evidence="1 3">
    <name type="scientific">Nelumbo nucifera</name>
    <name type="common">Sacred lotus</name>
    <dbReference type="NCBI Taxonomy" id="4432"/>
    <lineage>
        <taxon>Eukaryota</taxon>
        <taxon>Viridiplantae</taxon>
        <taxon>Streptophyta</taxon>
        <taxon>Embryophyta</taxon>
        <taxon>Tracheophyta</taxon>
        <taxon>Spermatophyta</taxon>
        <taxon>Magnoliopsida</taxon>
        <taxon>Proteales</taxon>
        <taxon>Nelumbonaceae</taxon>
        <taxon>Nelumbo</taxon>
    </lineage>
</organism>
<dbReference type="AlphaFoldDB" id="A0A822YAZ1"/>
<gene>
    <name evidence="1" type="ORF">HUJ06_031208</name>
    <name evidence="2" type="ORF">HUJ06_031211</name>
</gene>
<evidence type="ECO:0000313" key="2">
    <source>
        <dbReference type="EMBL" id="DAD29743.1"/>
    </source>
</evidence>
<accession>A0A822YAZ1</accession>
<dbReference type="EMBL" id="DUZY01000002">
    <property type="protein sequence ID" value="DAD29743.1"/>
    <property type="molecule type" value="Genomic_DNA"/>
</dbReference>
<protein>
    <submittedName>
        <fullName evidence="1">Uncharacterized protein</fullName>
    </submittedName>
</protein>
<comment type="caution">
    <text evidence="1">The sequence shown here is derived from an EMBL/GenBank/DDBJ whole genome shotgun (WGS) entry which is preliminary data.</text>
</comment>
<proteinExistence type="predicted"/>
<keyword evidence="3" id="KW-1185">Reference proteome</keyword>
<dbReference type="EMBL" id="DUZY01000002">
    <property type="protein sequence ID" value="DAD29740.1"/>
    <property type="molecule type" value="Genomic_DNA"/>
</dbReference>